<dbReference type="PANTHER" id="PTHR42770">
    <property type="entry name" value="AMINO ACID TRANSPORTER-RELATED"/>
    <property type="match status" value="1"/>
</dbReference>
<dbReference type="InterPro" id="IPR050367">
    <property type="entry name" value="APC_superfamily"/>
</dbReference>
<protein>
    <submittedName>
        <fullName evidence="7">APC family permease</fullName>
    </submittedName>
</protein>
<evidence type="ECO:0000256" key="3">
    <source>
        <dbReference type="ARBA" id="ARBA00022989"/>
    </source>
</evidence>
<keyword evidence="8" id="KW-1185">Reference proteome</keyword>
<feature type="transmembrane region" description="Helical" evidence="5">
    <location>
        <begin position="30"/>
        <end position="48"/>
    </location>
</feature>
<feature type="transmembrane region" description="Helical" evidence="5">
    <location>
        <begin position="147"/>
        <end position="165"/>
    </location>
</feature>
<feature type="domain" description="Amino acid permease/ SLC12A" evidence="6">
    <location>
        <begin position="60"/>
        <end position="443"/>
    </location>
</feature>
<feature type="transmembrane region" description="Helical" evidence="5">
    <location>
        <begin position="177"/>
        <end position="199"/>
    </location>
</feature>
<dbReference type="Pfam" id="PF00324">
    <property type="entry name" value="AA_permease"/>
    <property type="match status" value="1"/>
</dbReference>
<keyword evidence="4 5" id="KW-0472">Membrane</keyword>
<evidence type="ECO:0000256" key="2">
    <source>
        <dbReference type="ARBA" id="ARBA00022692"/>
    </source>
</evidence>
<feature type="transmembrane region" description="Helical" evidence="5">
    <location>
        <begin position="68"/>
        <end position="90"/>
    </location>
</feature>
<dbReference type="RefSeq" id="WP_344754422.1">
    <property type="nucleotide sequence ID" value="NZ_BAABBW010000003.1"/>
</dbReference>
<keyword evidence="3 5" id="KW-1133">Transmembrane helix</keyword>
<feature type="transmembrane region" description="Helical" evidence="5">
    <location>
        <begin position="252"/>
        <end position="275"/>
    </location>
</feature>
<dbReference type="Proteomes" id="UP001501079">
    <property type="component" value="Unassembled WGS sequence"/>
</dbReference>
<feature type="transmembrane region" description="Helical" evidence="5">
    <location>
        <begin position="422"/>
        <end position="443"/>
    </location>
</feature>
<name>A0ABP8A2A4_9MICO</name>
<gene>
    <name evidence="7" type="ORF">GCM10022287_22850</name>
</gene>
<evidence type="ECO:0000313" key="8">
    <source>
        <dbReference type="Proteomes" id="UP001501079"/>
    </source>
</evidence>
<dbReference type="PIRSF" id="PIRSF006060">
    <property type="entry name" value="AA_transporter"/>
    <property type="match status" value="1"/>
</dbReference>
<dbReference type="PANTHER" id="PTHR42770:SF16">
    <property type="entry name" value="AMINO ACID PERMEASE"/>
    <property type="match status" value="1"/>
</dbReference>
<proteinExistence type="predicted"/>
<feature type="transmembrane region" description="Helical" evidence="5">
    <location>
        <begin position="295"/>
        <end position="322"/>
    </location>
</feature>
<organism evidence="7 8">
    <name type="scientific">Gryllotalpicola koreensis</name>
    <dbReference type="NCBI Taxonomy" id="993086"/>
    <lineage>
        <taxon>Bacteria</taxon>
        <taxon>Bacillati</taxon>
        <taxon>Actinomycetota</taxon>
        <taxon>Actinomycetes</taxon>
        <taxon>Micrococcales</taxon>
        <taxon>Microbacteriaceae</taxon>
        <taxon>Gryllotalpicola</taxon>
    </lineage>
</organism>
<dbReference type="InterPro" id="IPR004841">
    <property type="entry name" value="AA-permease/SLC12A_dom"/>
</dbReference>
<evidence type="ECO:0000313" key="7">
    <source>
        <dbReference type="EMBL" id="GAA4176125.1"/>
    </source>
</evidence>
<evidence type="ECO:0000256" key="5">
    <source>
        <dbReference type="SAM" id="Phobius"/>
    </source>
</evidence>
<evidence type="ECO:0000256" key="4">
    <source>
        <dbReference type="ARBA" id="ARBA00023136"/>
    </source>
</evidence>
<feature type="transmembrane region" description="Helical" evidence="5">
    <location>
        <begin position="463"/>
        <end position="483"/>
    </location>
</feature>
<comment type="caution">
    <text evidence="7">The sequence shown here is derived from an EMBL/GenBank/DDBJ whole genome shotgun (WGS) entry which is preliminary data.</text>
</comment>
<feature type="transmembrane region" description="Helical" evidence="5">
    <location>
        <begin position="211"/>
        <end position="231"/>
    </location>
</feature>
<reference evidence="8" key="1">
    <citation type="journal article" date="2019" name="Int. J. Syst. Evol. Microbiol.">
        <title>The Global Catalogue of Microorganisms (GCM) 10K type strain sequencing project: providing services to taxonomists for standard genome sequencing and annotation.</title>
        <authorList>
            <consortium name="The Broad Institute Genomics Platform"/>
            <consortium name="The Broad Institute Genome Sequencing Center for Infectious Disease"/>
            <person name="Wu L."/>
            <person name="Ma J."/>
        </authorList>
    </citation>
    <scope>NUCLEOTIDE SEQUENCE [LARGE SCALE GENOMIC DNA]</scope>
    <source>
        <strain evidence="8">JCM 17591</strain>
    </source>
</reference>
<dbReference type="Gene3D" id="1.20.1740.10">
    <property type="entry name" value="Amino acid/polyamine transporter I"/>
    <property type="match status" value="1"/>
</dbReference>
<evidence type="ECO:0000259" key="6">
    <source>
        <dbReference type="Pfam" id="PF00324"/>
    </source>
</evidence>
<sequence>MTTADPTALPAAPGAAAAATRPARKLSGRLGVGSIVFMVIAAAAPLTVVGGGFPVGALLGDGVGAPTMYLIGGAILLFFAVGLSTMSNYVPRPGAFFTYVGYGLGRPLGLAAAWLAILTYTTVQVAVYGYVGAVLNSYIVSLHGPELPWWLYSLAMVAIVGLLGYRHIELSGKVLGVFLICEIGVVLVLAGAVVATGGAEGLSAAPFHPANVMSGAPALALMFALAGFIGFESTAIYRDEAKDPQKTIPRATYASLIIIAVFYTFASWALVIGIGPSHLMSELAKDPSAFIGTVTAQYLGAAGGWVVNTLMITSMFACVLSFHNVITRYQHSMSNAAVLPGALGKVHAKHRSPHASSLVQTITAAVLMIAFALFHLDPVLQVFTWFSGISTFAIVVLMGLTCLAVITYFAAKKIKAGAWRTWIAPVIGFLGLAAVAVIIAQNFPLLIGDADAKGNPVFGTLTVTFLALMAAFPVFGIVQALVIRAKNPDAYQNVIDTISTIEE</sequence>
<evidence type="ECO:0000256" key="1">
    <source>
        <dbReference type="ARBA" id="ARBA00004141"/>
    </source>
</evidence>
<accession>A0ABP8A2A4</accession>
<comment type="subcellular location">
    <subcellularLocation>
        <location evidence="1">Membrane</location>
        <topology evidence="1">Multi-pass membrane protein</topology>
    </subcellularLocation>
</comment>
<feature type="transmembrane region" description="Helical" evidence="5">
    <location>
        <begin position="111"/>
        <end position="135"/>
    </location>
</feature>
<dbReference type="EMBL" id="BAABBW010000003">
    <property type="protein sequence ID" value="GAA4176125.1"/>
    <property type="molecule type" value="Genomic_DNA"/>
</dbReference>
<feature type="transmembrane region" description="Helical" evidence="5">
    <location>
        <begin position="358"/>
        <end position="376"/>
    </location>
</feature>
<feature type="transmembrane region" description="Helical" evidence="5">
    <location>
        <begin position="382"/>
        <end position="410"/>
    </location>
</feature>
<keyword evidence="2 5" id="KW-0812">Transmembrane</keyword>